<evidence type="ECO:0000256" key="2">
    <source>
        <dbReference type="ARBA" id="ARBA00023242"/>
    </source>
</evidence>
<feature type="compositionally biased region" description="Polar residues" evidence="3">
    <location>
        <begin position="312"/>
        <end position="323"/>
    </location>
</feature>
<dbReference type="GO" id="GO:0003682">
    <property type="term" value="F:chromatin binding"/>
    <property type="evidence" value="ECO:0007669"/>
    <property type="project" value="TreeGrafter"/>
</dbReference>
<dbReference type="EMBL" id="KN838550">
    <property type="protein sequence ID" value="KIK07004.1"/>
    <property type="molecule type" value="Genomic_DNA"/>
</dbReference>
<dbReference type="OrthoDB" id="10071381at2759"/>
<comment type="subcellular location">
    <subcellularLocation>
        <location evidence="1">Nucleus</location>
    </subcellularLocation>
</comment>
<dbReference type="AlphaFoldDB" id="A0A0C9XZE9"/>
<proteinExistence type="predicted"/>
<feature type="region of interest" description="Disordered" evidence="3">
    <location>
        <begin position="312"/>
        <end position="344"/>
    </location>
</feature>
<dbReference type="GO" id="GO:1990414">
    <property type="term" value="P:replication-born double-strand break repair via sister chromatid exchange"/>
    <property type="evidence" value="ECO:0007669"/>
    <property type="project" value="TreeGrafter"/>
</dbReference>
<dbReference type="Pfam" id="PF04825">
    <property type="entry name" value="Rad21_Rec8_N"/>
    <property type="match status" value="1"/>
</dbReference>
<feature type="compositionally biased region" description="Low complexity" evidence="3">
    <location>
        <begin position="329"/>
        <end position="344"/>
    </location>
</feature>
<dbReference type="STRING" id="1095629.A0A0C9XZE9"/>
<reference evidence="5 6" key="1">
    <citation type="submission" date="2014-04" db="EMBL/GenBank/DDBJ databases">
        <authorList>
            <consortium name="DOE Joint Genome Institute"/>
            <person name="Kuo A."/>
            <person name="Kohler A."/>
            <person name="Nagy L.G."/>
            <person name="Floudas D."/>
            <person name="Copeland A."/>
            <person name="Barry K.W."/>
            <person name="Cichocki N."/>
            <person name="Veneault-Fourrey C."/>
            <person name="LaButti K."/>
            <person name="Lindquist E.A."/>
            <person name="Lipzen A."/>
            <person name="Lundell T."/>
            <person name="Morin E."/>
            <person name="Murat C."/>
            <person name="Sun H."/>
            <person name="Tunlid A."/>
            <person name="Henrissat B."/>
            <person name="Grigoriev I.V."/>
            <person name="Hibbett D.S."/>
            <person name="Martin F."/>
            <person name="Nordberg H.P."/>
            <person name="Cantor M.N."/>
            <person name="Hua S.X."/>
        </authorList>
    </citation>
    <scope>NUCLEOTIDE SEQUENCE [LARGE SCALE GENOMIC DNA]</scope>
    <source>
        <strain evidence="5 6">LaAM-08-1</strain>
    </source>
</reference>
<sequence>MFFSSELLSKRDSGFGLLWLAATLGSQSAFKKLPKRSVLTADITRLCDLITEPSEPLALRLSSNLMFGVNLHFHPFPVKQEILMSDVSNCVTSLKKVANELKSLGASEDRLQMAQTSIRPSAFTITPDSNAALLMDFDALVAVCISIVSPRSAETHRDVDDKDSEKPISSEGMKGAPPAETIQQDMHTLDEYHEYLLSASFDMSFNGRGVEPSSSQIEQAFDFNDNFFVLSDGIDMGEGLGDELAKELGWSFSPVKTAQVENDNVANELLTQDNLNFDMDFQLGGIDEDFFGGETEELGGICISRQTSLPKVTNKSPKHITNSGKEDASTQQPSPPFQASSPTTSFSRLLLSQDLDPRPLEDMTIEEQGGANRADGRKNKRTRLLLDARTELTDEELKIARAKYLETQKHIRHDNGQKKYEKNNGKMIEELVWGVPQGIQARVLVEFWQENFKVQVEARSGTLHLHHDEPPAKRRKTALGLHDKKIPQEIFFPEIAHDIDVGVTTDDLFAMDTAPDQIDYRRSSEDPGQARRVSRAASIVGENDFGINLGGQLGSQRSSLFPWDNAAASSSSENVPRNIQGSQDIQVDHVEVRLRGSSQSRRESSLIPSQLGSILAGPGLSPALGSQVFDGEDYGFNVDKAAQEETQETQKSDLNLVTLERNSFNFLE</sequence>
<evidence type="ECO:0000259" key="4">
    <source>
        <dbReference type="Pfam" id="PF04825"/>
    </source>
</evidence>
<gene>
    <name evidence="5" type="ORF">K443DRAFT_129571</name>
</gene>
<name>A0A0C9XZE9_9AGAR</name>
<evidence type="ECO:0000313" key="6">
    <source>
        <dbReference type="Proteomes" id="UP000054477"/>
    </source>
</evidence>
<dbReference type="GO" id="GO:0008278">
    <property type="term" value="C:cohesin complex"/>
    <property type="evidence" value="ECO:0007669"/>
    <property type="project" value="InterPro"/>
</dbReference>
<protein>
    <recommendedName>
        <fullName evidence="4">Rad21/Rec8-like protein N-terminal domain-containing protein</fullName>
    </recommendedName>
</protein>
<feature type="domain" description="Rad21/Rec8-like protein N-terminal" evidence="4">
    <location>
        <begin position="1"/>
        <end position="102"/>
    </location>
</feature>
<evidence type="ECO:0000313" key="5">
    <source>
        <dbReference type="EMBL" id="KIK07004.1"/>
    </source>
</evidence>
<keyword evidence="6" id="KW-1185">Reference proteome</keyword>
<feature type="region of interest" description="Disordered" evidence="3">
    <location>
        <begin position="154"/>
        <end position="178"/>
    </location>
</feature>
<dbReference type="Proteomes" id="UP000054477">
    <property type="component" value="Unassembled WGS sequence"/>
</dbReference>
<dbReference type="PANTHER" id="PTHR12585:SF72">
    <property type="entry name" value="MEIOTIC RECOMBINATION PROTEIN REC8"/>
    <property type="match status" value="1"/>
</dbReference>
<keyword evidence="2" id="KW-0539">Nucleus</keyword>
<dbReference type="InterPro" id="IPR039781">
    <property type="entry name" value="Rad21/Rec8-like"/>
</dbReference>
<feature type="compositionally biased region" description="Basic and acidic residues" evidence="3">
    <location>
        <begin position="154"/>
        <end position="168"/>
    </location>
</feature>
<dbReference type="InterPro" id="IPR006910">
    <property type="entry name" value="Rad21_Rec8_N"/>
</dbReference>
<organism evidence="5 6">
    <name type="scientific">Laccaria amethystina LaAM-08-1</name>
    <dbReference type="NCBI Taxonomy" id="1095629"/>
    <lineage>
        <taxon>Eukaryota</taxon>
        <taxon>Fungi</taxon>
        <taxon>Dikarya</taxon>
        <taxon>Basidiomycota</taxon>
        <taxon>Agaricomycotina</taxon>
        <taxon>Agaricomycetes</taxon>
        <taxon>Agaricomycetidae</taxon>
        <taxon>Agaricales</taxon>
        <taxon>Agaricineae</taxon>
        <taxon>Hydnangiaceae</taxon>
        <taxon>Laccaria</taxon>
    </lineage>
</organism>
<dbReference type="HOGENOM" id="CLU_013328_0_0_1"/>
<evidence type="ECO:0000256" key="3">
    <source>
        <dbReference type="SAM" id="MobiDB-lite"/>
    </source>
</evidence>
<dbReference type="GO" id="GO:0005634">
    <property type="term" value="C:nucleus"/>
    <property type="evidence" value="ECO:0007669"/>
    <property type="project" value="UniProtKB-SubCell"/>
</dbReference>
<evidence type="ECO:0000256" key="1">
    <source>
        <dbReference type="ARBA" id="ARBA00004123"/>
    </source>
</evidence>
<accession>A0A0C9XZE9</accession>
<reference evidence="6" key="2">
    <citation type="submission" date="2015-01" db="EMBL/GenBank/DDBJ databases">
        <title>Evolutionary Origins and Diversification of the Mycorrhizal Mutualists.</title>
        <authorList>
            <consortium name="DOE Joint Genome Institute"/>
            <consortium name="Mycorrhizal Genomics Consortium"/>
            <person name="Kohler A."/>
            <person name="Kuo A."/>
            <person name="Nagy L.G."/>
            <person name="Floudas D."/>
            <person name="Copeland A."/>
            <person name="Barry K.W."/>
            <person name="Cichocki N."/>
            <person name="Veneault-Fourrey C."/>
            <person name="LaButti K."/>
            <person name="Lindquist E.A."/>
            <person name="Lipzen A."/>
            <person name="Lundell T."/>
            <person name="Morin E."/>
            <person name="Murat C."/>
            <person name="Riley R."/>
            <person name="Ohm R."/>
            <person name="Sun H."/>
            <person name="Tunlid A."/>
            <person name="Henrissat B."/>
            <person name="Grigoriev I.V."/>
            <person name="Hibbett D.S."/>
            <person name="Martin F."/>
        </authorList>
    </citation>
    <scope>NUCLEOTIDE SEQUENCE [LARGE SCALE GENOMIC DNA]</scope>
    <source>
        <strain evidence="6">LaAM-08-1</strain>
    </source>
</reference>
<dbReference type="GO" id="GO:0007062">
    <property type="term" value="P:sister chromatid cohesion"/>
    <property type="evidence" value="ECO:0007669"/>
    <property type="project" value="InterPro"/>
</dbReference>
<dbReference type="PANTHER" id="PTHR12585">
    <property type="entry name" value="SCC1 / RAD21 FAMILY MEMBER"/>
    <property type="match status" value="1"/>
</dbReference>